<dbReference type="KEGG" id="pace:A6070_07340"/>
<dbReference type="InterPro" id="IPR003695">
    <property type="entry name" value="Ppx_GppA_N"/>
</dbReference>
<dbReference type="SUPFAM" id="SSF53067">
    <property type="entry name" value="Actin-like ATPase domain"/>
    <property type="match status" value="2"/>
</dbReference>
<dbReference type="Gene3D" id="3.30.420.150">
    <property type="entry name" value="Exopolyphosphatase. Domain 2"/>
    <property type="match status" value="1"/>
</dbReference>
<dbReference type="OrthoDB" id="9793035at2"/>
<dbReference type="EMBL" id="CP015518">
    <property type="protein sequence ID" value="APG25880.1"/>
    <property type="molecule type" value="Genomic_DNA"/>
</dbReference>
<dbReference type="Pfam" id="PF02541">
    <property type="entry name" value="Ppx-GppA"/>
    <property type="match status" value="1"/>
</dbReference>
<dbReference type="InterPro" id="IPR050273">
    <property type="entry name" value="GppA/Ppx_hydrolase"/>
</dbReference>
<feature type="domain" description="Ppx/GppA phosphatase N-terminal" evidence="1">
    <location>
        <begin position="20"/>
        <end position="302"/>
    </location>
</feature>
<dbReference type="PANTHER" id="PTHR30005">
    <property type="entry name" value="EXOPOLYPHOSPHATASE"/>
    <property type="match status" value="1"/>
</dbReference>
<proteinExistence type="predicted"/>
<keyword evidence="3" id="KW-1185">Reference proteome</keyword>
<dbReference type="STRING" id="29542.A6070_07340"/>
<reference evidence="2 3" key="1">
    <citation type="journal article" date="2017" name="Genome Announc.">
        <title>Complete Genome Sequences of Two Acetylene-Fermenting Pelobacter acetylenicus Strains.</title>
        <authorList>
            <person name="Sutton J.M."/>
            <person name="Baesman S.M."/>
            <person name="Fierst J.L."/>
            <person name="Poret-Peterson A.T."/>
            <person name="Oremland R.S."/>
            <person name="Dunlap D.S."/>
            <person name="Akob D.M."/>
        </authorList>
    </citation>
    <scope>NUCLEOTIDE SEQUENCE [LARGE SCALE GENOMIC DNA]</scope>
    <source>
        <strain evidence="2 3">DSM 3247</strain>
    </source>
</reference>
<name>A0A1L3GJ12_SYNAC</name>
<dbReference type="AlphaFoldDB" id="A0A1L3GJ12"/>
<dbReference type="RefSeq" id="WP_072287725.1">
    <property type="nucleotide sequence ID" value="NZ_CP015455.1"/>
</dbReference>
<evidence type="ECO:0000313" key="3">
    <source>
        <dbReference type="Proteomes" id="UP000182264"/>
    </source>
</evidence>
<sequence length="311" mass="33698">MLAAIDVGSNTVRLAVGQPRQGGFSNLRYIRRVTRLAGGSDPRTGLAADRMDHTIVALEEMSDLVASAGIDAVRVVGTEALRRAPNAEEFVARVKLATGLALHIIGGEEEARLSCLGVFAALDPRPDHCLVFDIGGGSTEFIWSEQGNIVFNRSYPLGVVDLCERYAEPSRQLAYIDTILEDVVRDLTLAGIIGMARQNTATLVGTAGTVTTLAAIKLRMVEYDGMRVNNLVLSRNEIESLACRLAPLSIAQREQLPGLEKGRGDLIMPGLRIILSILDRFEKSTMKVSDFGLLEGLLLQMTGNSDDFEKD</sequence>
<evidence type="ECO:0000259" key="1">
    <source>
        <dbReference type="Pfam" id="PF02541"/>
    </source>
</evidence>
<dbReference type="Proteomes" id="UP000182264">
    <property type="component" value="Chromosome"/>
</dbReference>
<organism evidence="2 3">
    <name type="scientific">Syntrophotalea acetylenica</name>
    <name type="common">Pelobacter acetylenicus</name>
    <dbReference type="NCBI Taxonomy" id="29542"/>
    <lineage>
        <taxon>Bacteria</taxon>
        <taxon>Pseudomonadati</taxon>
        <taxon>Thermodesulfobacteriota</taxon>
        <taxon>Desulfuromonadia</taxon>
        <taxon>Desulfuromonadales</taxon>
        <taxon>Syntrophotaleaceae</taxon>
        <taxon>Syntrophotalea</taxon>
    </lineage>
</organism>
<accession>A0A1L3GJ12</accession>
<evidence type="ECO:0000313" key="2">
    <source>
        <dbReference type="EMBL" id="APG25880.1"/>
    </source>
</evidence>
<dbReference type="GO" id="GO:0016462">
    <property type="term" value="F:pyrophosphatase activity"/>
    <property type="evidence" value="ECO:0007669"/>
    <property type="project" value="TreeGrafter"/>
</dbReference>
<dbReference type="CDD" id="cd24054">
    <property type="entry name" value="ASKHA_NBD_AaPPX-GppA_MtPPX2-like"/>
    <property type="match status" value="1"/>
</dbReference>
<dbReference type="Gene3D" id="3.30.420.40">
    <property type="match status" value="1"/>
</dbReference>
<protein>
    <recommendedName>
        <fullName evidence="1">Ppx/GppA phosphatase N-terminal domain-containing protein</fullName>
    </recommendedName>
</protein>
<gene>
    <name evidence="2" type="ORF">A7E75_13310</name>
</gene>
<dbReference type="InterPro" id="IPR043129">
    <property type="entry name" value="ATPase_NBD"/>
</dbReference>
<dbReference type="PANTHER" id="PTHR30005:SF0">
    <property type="entry name" value="RETROGRADE REGULATION PROTEIN 2"/>
    <property type="match status" value="1"/>
</dbReference>